<comment type="caution">
    <text evidence="2">The sequence shown here is derived from an EMBL/GenBank/DDBJ whole genome shotgun (WGS) entry which is preliminary data.</text>
</comment>
<evidence type="ECO:0000313" key="3">
    <source>
        <dbReference type="Proteomes" id="UP000712600"/>
    </source>
</evidence>
<reference evidence="2" key="1">
    <citation type="submission" date="2019-12" db="EMBL/GenBank/DDBJ databases">
        <title>Genome sequencing and annotation of Brassica cretica.</title>
        <authorList>
            <person name="Studholme D.J."/>
            <person name="Sarris P."/>
        </authorList>
    </citation>
    <scope>NUCLEOTIDE SEQUENCE</scope>
    <source>
        <strain evidence="2">PFS-109/04</strain>
        <tissue evidence="2">Leaf</tissue>
    </source>
</reference>
<proteinExistence type="predicted"/>
<name>A0A8S9SIB3_BRACR</name>
<evidence type="ECO:0000256" key="1">
    <source>
        <dbReference type="SAM" id="MobiDB-lite"/>
    </source>
</evidence>
<dbReference type="Proteomes" id="UP000712600">
    <property type="component" value="Unassembled WGS sequence"/>
</dbReference>
<organism evidence="2 3">
    <name type="scientific">Brassica cretica</name>
    <name type="common">Mustard</name>
    <dbReference type="NCBI Taxonomy" id="69181"/>
    <lineage>
        <taxon>Eukaryota</taxon>
        <taxon>Viridiplantae</taxon>
        <taxon>Streptophyta</taxon>
        <taxon>Embryophyta</taxon>
        <taxon>Tracheophyta</taxon>
        <taxon>Spermatophyta</taxon>
        <taxon>Magnoliopsida</taxon>
        <taxon>eudicotyledons</taxon>
        <taxon>Gunneridae</taxon>
        <taxon>Pentapetalae</taxon>
        <taxon>rosids</taxon>
        <taxon>malvids</taxon>
        <taxon>Brassicales</taxon>
        <taxon>Brassicaceae</taxon>
        <taxon>Brassiceae</taxon>
        <taxon>Brassica</taxon>
    </lineage>
</organism>
<dbReference type="EMBL" id="QGKX02000004">
    <property type="protein sequence ID" value="KAF3599840.1"/>
    <property type="molecule type" value="Genomic_DNA"/>
</dbReference>
<protein>
    <submittedName>
        <fullName evidence="2">Uncharacterized protein</fullName>
    </submittedName>
</protein>
<gene>
    <name evidence="2" type="ORF">F2Q69_00035130</name>
</gene>
<dbReference type="AlphaFoldDB" id="A0A8S9SIB3"/>
<feature type="region of interest" description="Disordered" evidence="1">
    <location>
        <begin position="34"/>
        <end position="55"/>
    </location>
</feature>
<accession>A0A8S9SIB3</accession>
<sequence>MSWTTKQDAEQPAVIEPVALTTPYRPVPARVYTPKVPNPVPAKKSRKDCEEMKCK</sequence>
<evidence type="ECO:0000313" key="2">
    <source>
        <dbReference type="EMBL" id="KAF3599840.1"/>
    </source>
</evidence>